<sequence length="10" mass="1295">MQWPPWRHAS</sequence>
<organism evidence="1 2">
    <name type="scientific">Portunus trituberculatus</name>
    <name type="common">Swimming crab</name>
    <name type="synonym">Neptunus trituberculatus</name>
    <dbReference type="NCBI Taxonomy" id="210409"/>
    <lineage>
        <taxon>Eukaryota</taxon>
        <taxon>Metazoa</taxon>
        <taxon>Ecdysozoa</taxon>
        <taxon>Arthropoda</taxon>
        <taxon>Crustacea</taxon>
        <taxon>Multicrustacea</taxon>
        <taxon>Malacostraca</taxon>
        <taxon>Eumalacostraca</taxon>
        <taxon>Eucarida</taxon>
        <taxon>Decapoda</taxon>
        <taxon>Pleocyemata</taxon>
        <taxon>Brachyura</taxon>
        <taxon>Eubrachyura</taxon>
        <taxon>Portunoidea</taxon>
        <taxon>Portunidae</taxon>
        <taxon>Portuninae</taxon>
        <taxon>Portunus</taxon>
    </lineage>
</organism>
<accession>A0A5B7JXN4</accession>
<evidence type="ECO:0000313" key="1">
    <source>
        <dbReference type="EMBL" id="MPC97927.1"/>
    </source>
</evidence>
<comment type="caution">
    <text evidence="1">The sequence shown here is derived from an EMBL/GenBank/DDBJ whole genome shotgun (WGS) entry which is preliminary data.</text>
</comment>
<dbReference type="Proteomes" id="UP000324222">
    <property type="component" value="Unassembled WGS sequence"/>
</dbReference>
<keyword evidence="2" id="KW-1185">Reference proteome</keyword>
<gene>
    <name evidence="1" type="ORF">E2C01_093272</name>
</gene>
<reference evidence="1 2" key="1">
    <citation type="submission" date="2019-05" db="EMBL/GenBank/DDBJ databases">
        <title>Another draft genome of Portunus trituberculatus and its Hox gene families provides insights of decapod evolution.</title>
        <authorList>
            <person name="Jeong J.-H."/>
            <person name="Song I."/>
            <person name="Kim S."/>
            <person name="Choi T."/>
            <person name="Kim D."/>
            <person name="Ryu S."/>
            <person name="Kim W."/>
        </authorList>
    </citation>
    <scope>NUCLEOTIDE SEQUENCE [LARGE SCALE GENOMIC DNA]</scope>
    <source>
        <tissue evidence="1">Muscle</tissue>
    </source>
</reference>
<name>A0A5B7JXN4_PORTR</name>
<evidence type="ECO:0000313" key="2">
    <source>
        <dbReference type="Proteomes" id="UP000324222"/>
    </source>
</evidence>
<protein>
    <submittedName>
        <fullName evidence="1">Uncharacterized protein</fullName>
    </submittedName>
</protein>
<dbReference type="EMBL" id="VSRR010112080">
    <property type="protein sequence ID" value="MPC97927.1"/>
    <property type="molecule type" value="Genomic_DNA"/>
</dbReference>
<proteinExistence type="predicted"/>